<organism evidence="2 3">
    <name type="scientific">Desulfosporosinus fructosivorans</name>
    <dbReference type="NCBI Taxonomy" id="2018669"/>
    <lineage>
        <taxon>Bacteria</taxon>
        <taxon>Bacillati</taxon>
        <taxon>Bacillota</taxon>
        <taxon>Clostridia</taxon>
        <taxon>Eubacteriales</taxon>
        <taxon>Desulfitobacteriaceae</taxon>
        <taxon>Desulfosporosinus</taxon>
    </lineage>
</organism>
<sequence length="413" mass="48432">MKKQSIFKYAELQEMQSWELDKKIEKAREVIIETFKQGKKIALAFSGGKDSTALWHLILTTCPEQAKDMVVIFGNTGVEYSESLNFARKIGKDWGGENFHETKLDRLKVPRLRYEAQKEVWSLIKESGEVEKYLNKKGRLLSTDKLNEAVTPEMWENFRSRKLIWEKGTLISFWFIAEQYGFPILGKDATKLDAPRININVFLEFSPEQSKGNDRYYEMLRKFPDMRISHSCCNFIKERPSQKLQKKLGCDTLFRGLLASESRRRTFTFLDYGFLYNTADNYLYSNPLSIWTDVDVWDYIHKFDVPYAALYDLTDEGGKKLFERNGCYVCGTGLAYERNNIEILRKHYPQKWTALMKYGMAREMKTFACAISDDIKLNALEHDWLLDMRPCAFDRLTPRKNILEDLQYGTLLF</sequence>
<feature type="domain" description="Phosphoadenosine phosphosulphate reductase" evidence="1">
    <location>
        <begin position="197"/>
        <end position="330"/>
    </location>
</feature>
<dbReference type="EMBL" id="SPQQ01000010">
    <property type="protein sequence ID" value="TGE35906.1"/>
    <property type="molecule type" value="Genomic_DNA"/>
</dbReference>
<keyword evidence="3" id="KW-1185">Reference proteome</keyword>
<dbReference type="SUPFAM" id="SSF52402">
    <property type="entry name" value="Adenine nucleotide alpha hydrolases-like"/>
    <property type="match status" value="1"/>
</dbReference>
<reference evidence="2 3" key="1">
    <citation type="submission" date="2019-03" db="EMBL/GenBank/DDBJ databases">
        <title>Draft Genome Sequence of Desulfosporosinus fructosivorans Strain 63.6F, Isolated from Marine Sediment in the Baltic Sea.</title>
        <authorList>
            <person name="Hausmann B."/>
            <person name="Vandieken V."/>
            <person name="Pjevac P."/>
            <person name="Schreck K."/>
            <person name="Herbold C.W."/>
            <person name="Loy A."/>
        </authorList>
    </citation>
    <scope>NUCLEOTIDE SEQUENCE [LARGE SCALE GENOMIC DNA]</scope>
    <source>
        <strain evidence="2 3">63.6F</strain>
    </source>
</reference>
<dbReference type="AlphaFoldDB" id="A0A4Z0R2P2"/>
<dbReference type="Pfam" id="PF01507">
    <property type="entry name" value="PAPS_reduct"/>
    <property type="match status" value="2"/>
</dbReference>
<accession>A0A4Z0R2P2</accession>
<dbReference type="RefSeq" id="WP_135550887.1">
    <property type="nucleotide sequence ID" value="NZ_SPQQ01000010.1"/>
</dbReference>
<dbReference type="InterPro" id="IPR002500">
    <property type="entry name" value="PAPS_reduct_dom"/>
</dbReference>
<dbReference type="Proteomes" id="UP000298460">
    <property type="component" value="Unassembled WGS sequence"/>
</dbReference>
<dbReference type="Gene3D" id="3.40.50.620">
    <property type="entry name" value="HUPs"/>
    <property type="match status" value="1"/>
</dbReference>
<dbReference type="OrthoDB" id="9774475at2"/>
<name>A0A4Z0R2P2_9FIRM</name>
<comment type="caution">
    <text evidence="2">The sequence shown here is derived from an EMBL/GenBank/DDBJ whole genome shotgun (WGS) entry which is preliminary data.</text>
</comment>
<dbReference type="InterPro" id="IPR014729">
    <property type="entry name" value="Rossmann-like_a/b/a_fold"/>
</dbReference>
<evidence type="ECO:0000259" key="1">
    <source>
        <dbReference type="Pfam" id="PF01507"/>
    </source>
</evidence>
<evidence type="ECO:0000313" key="2">
    <source>
        <dbReference type="EMBL" id="TGE35906.1"/>
    </source>
</evidence>
<proteinExistence type="predicted"/>
<protein>
    <recommendedName>
        <fullName evidence="1">Phosphoadenosine phosphosulphate reductase domain-containing protein</fullName>
    </recommendedName>
</protein>
<gene>
    <name evidence="2" type="ORF">E4K67_22585</name>
</gene>
<dbReference type="PANTHER" id="PTHR43196">
    <property type="entry name" value="SULFATE ADENYLYLTRANSFERASE SUBUNIT 2"/>
    <property type="match status" value="1"/>
</dbReference>
<evidence type="ECO:0000313" key="3">
    <source>
        <dbReference type="Proteomes" id="UP000298460"/>
    </source>
</evidence>
<dbReference type="PANTHER" id="PTHR43196:SF2">
    <property type="entry name" value="PHOSPHOADENOSINE PHOSPHOSULFATE REDUCTASE"/>
    <property type="match status" value="1"/>
</dbReference>
<dbReference type="GO" id="GO:0003824">
    <property type="term" value="F:catalytic activity"/>
    <property type="evidence" value="ECO:0007669"/>
    <property type="project" value="InterPro"/>
</dbReference>
<dbReference type="InterPro" id="IPR050128">
    <property type="entry name" value="Sulfate_adenylyltrnsfr_sub2"/>
</dbReference>
<feature type="domain" description="Phosphoadenosine phosphosulphate reductase" evidence="1">
    <location>
        <begin position="41"/>
        <end position="95"/>
    </location>
</feature>